<dbReference type="PROSITE" id="PS00570">
    <property type="entry name" value="RING_HYDROXYL_ALPHA"/>
    <property type="match status" value="1"/>
</dbReference>
<evidence type="ECO:0000313" key="10">
    <source>
        <dbReference type="EMBL" id="SUZ68447.1"/>
    </source>
</evidence>
<proteinExistence type="inferred from homology"/>
<sequence length="423" mass="47618">MGINYGQLVRGDRIHASLLHDPEAFADEMERIFVNGWVFVGHESEIKEHGDWVTRQLGTESVIMVRESDDSVKVLANRCSHRGTALCWEQRGNNSFFQCTYHNWRFGLDGSVRAIPFPDGYDTPKEDLGLDAAKRLETHRGFVFVNLDGSAGPLADHLGAAGYELIDRLCDLSPTGEIDLSKGWIAHRVQSNWKLWPESDSDGYHVGFVHASMSETTDTYYDEVAVGGDAVRRSRAVDYGNGHIELDWRPSYQRQLAWLGITRDKVESYCEALTERDGTESAEQMLWDGPPHAFLFPNLFLGELVIAIVEPVGPGEMIHRHTSVQFEGVSEDFNRRLLRQTEAAVGPASFITSDDAITAERIQAGISGTQRSWADQDRGWIDLSRGLHREQIDETGARSSDASDETTNRGFWHRYLEIMTEQV</sequence>
<evidence type="ECO:0000256" key="1">
    <source>
        <dbReference type="ARBA" id="ARBA00008751"/>
    </source>
</evidence>
<evidence type="ECO:0000256" key="4">
    <source>
        <dbReference type="ARBA" id="ARBA00022964"/>
    </source>
</evidence>
<dbReference type="Pfam" id="PF00848">
    <property type="entry name" value="Ring_hydroxyl_A"/>
    <property type="match status" value="1"/>
</dbReference>
<keyword evidence="5" id="KW-0560">Oxidoreductase</keyword>
<reference evidence="10" key="1">
    <citation type="submission" date="2018-05" db="EMBL/GenBank/DDBJ databases">
        <authorList>
            <person name="Lanie J.A."/>
            <person name="Ng W.-L."/>
            <person name="Kazmierczak K.M."/>
            <person name="Andrzejewski T.M."/>
            <person name="Davidsen T.M."/>
            <person name="Wayne K.J."/>
            <person name="Tettelin H."/>
            <person name="Glass J.I."/>
            <person name="Rusch D."/>
            <person name="Podicherti R."/>
            <person name="Tsui H.-C.T."/>
            <person name="Winkler M.E."/>
        </authorList>
    </citation>
    <scope>NUCLEOTIDE SEQUENCE</scope>
</reference>
<dbReference type="PRINTS" id="PR00090">
    <property type="entry name" value="RNGDIOXGNASE"/>
</dbReference>
<dbReference type="GO" id="GO:0051213">
    <property type="term" value="F:dioxygenase activity"/>
    <property type="evidence" value="ECO:0007669"/>
    <property type="project" value="UniProtKB-KW"/>
</dbReference>
<name>A0A381PQT9_9ZZZZ</name>
<keyword evidence="4" id="KW-0223">Dioxygenase</keyword>
<dbReference type="PANTHER" id="PTHR43756">
    <property type="entry name" value="CHOLINE MONOOXYGENASE, CHLOROPLASTIC"/>
    <property type="match status" value="1"/>
</dbReference>
<keyword evidence="6" id="KW-0408">Iron</keyword>
<keyword evidence="3" id="KW-0479">Metal-binding</keyword>
<dbReference type="GO" id="GO:0051537">
    <property type="term" value="F:2 iron, 2 sulfur cluster binding"/>
    <property type="evidence" value="ECO:0007669"/>
    <property type="project" value="UniProtKB-KW"/>
</dbReference>
<evidence type="ECO:0000259" key="9">
    <source>
        <dbReference type="PROSITE" id="PS51296"/>
    </source>
</evidence>
<evidence type="ECO:0000256" key="2">
    <source>
        <dbReference type="ARBA" id="ARBA00022714"/>
    </source>
</evidence>
<dbReference type="Pfam" id="PF00355">
    <property type="entry name" value="Rieske"/>
    <property type="match status" value="1"/>
</dbReference>
<evidence type="ECO:0000256" key="6">
    <source>
        <dbReference type="ARBA" id="ARBA00023004"/>
    </source>
</evidence>
<keyword evidence="7" id="KW-0411">Iron-sulfur</keyword>
<protein>
    <recommendedName>
        <fullName evidence="9">Rieske domain-containing protein</fullName>
    </recommendedName>
</protein>
<dbReference type="InterPro" id="IPR015881">
    <property type="entry name" value="ARHD_Rieske_2Fe_2S"/>
</dbReference>
<evidence type="ECO:0000256" key="7">
    <source>
        <dbReference type="ARBA" id="ARBA00023014"/>
    </source>
</evidence>
<evidence type="ECO:0000256" key="5">
    <source>
        <dbReference type="ARBA" id="ARBA00023002"/>
    </source>
</evidence>
<dbReference type="InterPro" id="IPR015879">
    <property type="entry name" value="Ring_hydroxy_dOase_asu_C_dom"/>
</dbReference>
<dbReference type="SUPFAM" id="SSF50022">
    <property type="entry name" value="ISP domain"/>
    <property type="match status" value="1"/>
</dbReference>
<dbReference type="AlphaFoldDB" id="A0A381PQT9"/>
<accession>A0A381PQT9</accession>
<keyword evidence="8" id="KW-0520">NAD</keyword>
<dbReference type="PROSITE" id="PS51296">
    <property type="entry name" value="RIESKE"/>
    <property type="match status" value="1"/>
</dbReference>
<dbReference type="Gene3D" id="2.102.10.10">
    <property type="entry name" value="Rieske [2Fe-2S] iron-sulphur domain"/>
    <property type="match status" value="1"/>
</dbReference>
<comment type="similarity">
    <text evidence="1">Belongs to the bacterial ring-hydroxylating dioxygenase alpha subunit family.</text>
</comment>
<evidence type="ECO:0000256" key="3">
    <source>
        <dbReference type="ARBA" id="ARBA00022723"/>
    </source>
</evidence>
<dbReference type="EMBL" id="UINC01001039">
    <property type="protein sequence ID" value="SUZ68447.1"/>
    <property type="molecule type" value="Genomic_DNA"/>
</dbReference>
<dbReference type="InterPro" id="IPR017941">
    <property type="entry name" value="Rieske_2Fe-2S"/>
</dbReference>
<feature type="domain" description="Rieske" evidence="9">
    <location>
        <begin position="38"/>
        <end position="125"/>
    </location>
</feature>
<dbReference type="InterPro" id="IPR036922">
    <property type="entry name" value="Rieske_2Fe-2S_sf"/>
</dbReference>
<dbReference type="Gene3D" id="3.90.380.10">
    <property type="entry name" value="Naphthalene 1,2-dioxygenase Alpha Subunit, Chain A, domain 1"/>
    <property type="match status" value="1"/>
</dbReference>
<dbReference type="SUPFAM" id="SSF55961">
    <property type="entry name" value="Bet v1-like"/>
    <property type="match status" value="1"/>
</dbReference>
<gene>
    <name evidence="10" type="ORF">METZ01_LOCUS21301</name>
</gene>
<organism evidence="10">
    <name type="scientific">marine metagenome</name>
    <dbReference type="NCBI Taxonomy" id="408172"/>
    <lineage>
        <taxon>unclassified sequences</taxon>
        <taxon>metagenomes</taxon>
        <taxon>ecological metagenomes</taxon>
    </lineage>
</organism>
<evidence type="ECO:0000256" key="8">
    <source>
        <dbReference type="ARBA" id="ARBA00023027"/>
    </source>
</evidence>
<dbReference type="GO" id="GO:0005506">
    <property type="term" value="F:iron ion binding"/>
    <property type="evidence" value="ECO:0007669"/>
    <property type="project" value="InterPro"/>
</dbReference>
<dbReference type="PANTHER" id="PTHR43756:SF1">
    <property type="entry name" value="3-PHENYLPROPIONATE_CINNAMIC ACID DIOXYGENASE SUBUNIT ALPHA"/>
    <property type="match status" value="1"/>
</dbReference>
<keyword evidence="2" id="KW-0001">2Fe-2S</keyword>
<dbReference type="InterPro" id="IPR001663">
    <property type="entry name" value="Rng_hydr_dOase-A"/>
</dbReference>